<reference evidence="1 2" key="1">
    <citation type="journal article" date="2019" name="Nat. Ecol. Evol.">
        <title>Megaphylogeny resolves global patterns of mushroom evolution.</title>
        <authorList>
            <person name="Varga T."/>
            <person name="Krizsan K."/>
            <person name="Foldi C."/>
            <person name="Dima B."/>
            <person name="Sanchez-Garcia M."/>
            <person name="Sanchez-Ramirez S."/>
            <person name="Szollosi G.J."/>
            <person name="Szarkandi J.G."/>
            <person name="Papp V."/>
            <person name="Albert L."/>
            <person name="Andreopoulos W."/>
            <person name="Angelini C."/>
            <person name="Antonin V."/>
            <person name="Barry K.W."/>
            <person name="Bougher N.L."/>
            <person name="Buchanan P."/>
            <person name="Buyck B."/>
            <person name="Bense V."/>
            <person name="Catcheside P."/>
            <person name="Chovatia M."/>
            <person name="Cooper J."/>
            <person name="Damon W."/>
            <person name="Desjardin D."/>
            <person name="Finy P."/>
            <person name="Geml J."/>
            <person name="Haridas S."/>
            <person name="Hughes K."/>
            <person name="Justo A."/>
            <person name="Karasinski D."/>
            <person name="Kautmanova I."/>
            <person name="Kiss B."/>
            <person name="Kocsube S."/>
            <person name="Kotiranta H."/>
            <person name="LaButti K.M."/>
            <person name="Lechner B.E."/>
            <person name="Liimatainen K."/>
            <person name="Lipzen A."/>
            <person name="Lukacs Z."/>
            <person name="Mihaltcheva S."/>
            <person name="Morgado L.N."/>
            <person name="Niskanen T."/>
            <person name="Noordeloos M.E."/>
            <person name="Ohm R.A."/>
            <person name="Ortiz-Santana B."/>
            <person name="Ovrebo C."/>
            <person name="Racz N."/>
            <person name="Riley R."/>
            <person name="Savchenko A."/>
            <person name="Shiryaev A."/>
            <person name="Soop K."/>
            <person name="Spirin V."/>
            <person name="Szebenyi C."/>
            <person name="Tomsovsky M."/>
            <person name="Tulloss R.E."/>
            <person name="Uehling J."/>
            <person name="Grigoriev I.V."/>
            <person name="Vagvolgyi C."/>
            <person name="Papp T."/>
            <person name="Martin F.M."/>
            <person name="Miettinen O."/>
            <person name="Hibbett D.S."/>
            <person name="Nagy L.G."/>
        </authorList>
    </citation>
    <scope>NUCLEOTIDE SEQUENCE [LARGE SCALE GENOMIC DNA]</scope>
    <source>
        <strain evidence="1 2">OMC1185</strain>
    </source>
</reference>
<evidence type="ECO:0000313" key="2">
    <source>
        <dbReference type="Proteomes" id="UP000305948"/>
    </source>
</evidence>
<gene>
    <name evidence="1" type="ORF">OE88DRAFT_842871</name>
</gene>
<dbReference type="Proteomes" id="UP000305948">
    <property type="component" value="Unassembled WGS sequence"/>
</dbReference>
<name>A0A5C3MQD1_9AGAM</name>
<dbReference type="AlphaFoldDB" id="A0A5C3MQD1"/>
<protein>
    <submittedName>
        <fullName evidence="1">Uncharacterized protein</fullName>
    </submittedName>
</protein>
<keyword evidence="2" id="KW-1185">Reference proteome</keyword>
<sequence>MLIASCTGCKVGIMLGQGSQVSARLACYFGLSCLRMCSEPRLRWRASTHWRRSRVQERVGVLGFSFALTCQATVLGM</sequence>
<accession>A0A5C3MQD1</accession>
<evidence type="ECO:0000313" key="1">
    <source>
        <dbReference type="EMBL" id="TFK46963.1"/>
    </source>
</evidence>
<proteinExistence type="predicted"/>
<dbReference type="EMBL" id="ML213526">
    <property type="protein sequence ID" value="TFK46963.1"/>
    <property type="molecule type" value="Genomic_DNA"/>
</dbReference>
<organism evidence="1 2">
    <name type="scientific">Heliocybe sulcata</name>
    <dbReference type="NCBI Taxonomy" id="5364"/>
    <lineage>
        <taxon>Eukaryota</taxon>
        <taxon>Fungi</taxon>
        <taxon>Dikarya</taxon>
        <taxon>Basidiomycota</taxon>
        <taxon>Agaricomycotina</taxon>
        <taxon>Agaricomycetes</taxon>
        <taxon>Gloeophyllales</taxon>
        <taxon>Gloeophyllaceae</taxon>
        <taxon>Heliocybe</taxon>
    </lineage>
</organism>